<name>A0AAF0XD24_DAUCS</name>
<dbReference type="Gene3D" id="2.80.10.50">
    <property type="match status" value="1"/>
</dbReference>
<accession>A0AAF0XD24</accession>
<dbReference type="AlphaFoldDB" id="A0AAF0XD24"/>
<sequence>MKTNICILIVLLYGSYLAAAILPPTVYDRSQQRVLAGIRYYILPISRGHGGITIASTRNKTCPLDVAQELSVYNRGLGVTFHRVDPTAHSIRLSTDLTIKFVRSAAKACAQSSYWKADGYDNLRARYFVTIGGAGGKPGGESLPGTFRIEKEGNGYKIVYCRLVNCVAAPCEPVCKNVGVYQEQGRILLALADEPLVVKFRKV</sequence>
<dbReference type="EMBL" id="CP093348">
    <property type="protein sequence ID" value="WOH04787.1"/>
    <property type="molecule type" value="Genomic_DNA"/>
</dbReference>
<dbReference type="Pfam" id="PF00197">
    <property type="entry name" value="Kunitz_legume"/>
    <property type="match status" value="1"/>
</dbReference>
<keyword evidence="4" id="KW-1185">Reference proteome</keyword>
<comment type="similarity">
    <text evidence="1">Belongs to the protease inhibitor I3 (leguminous Kunitz-type inhibitor) family.</text>
</comment>
<dbReference type="PANTHER" id="PTHR33107">
    <property type="entry name" value="KUNITZ TRYPSIN INHIBITOR 2"/>
    <property type="match status" value="1"/>
</dbReference>
<dbReference type="PANTHER" id="PTHR33107:SF5">
    <property type="entry name" value="KUNITZ TRYPSIN INHIBITOR 5"/>
    <property type="match status" value="1"/>
</dbReference>
<dbReference type="Proteomes" id="UP000077755">
    <property type="component" value="Chromosome 6"/>
</dbReference>
<dbReference type="SUPFAM" id="SSF50386">
    <property type="entry name" value="STI-like"/>
    <property type="match status" value="1"/>
</dbReference>
<feature type="signal peptide" evidence="2">
    <location>
        <begin position="1"/>
        <end position="20"/>
    </location>
</feature>
<dbReference type="GO" id="GO:0004866">
    <property type="term" value="F:endopeptidase inhibitor activity"/>
    <property type="evidence" value="ECO:0007669"/>
    <property type="project" value="InterPro"/>
</dbReference>
<reference evidence="3" key="1">
    <citation type="journal article" date="2016" name="Nat. Genet.">
        <title>A high-quality carrot genome assembly provides new insights into carotenoid accumulation and asterid genome evolution.</title>
        <authorList>
            <person name="Iorizzo M."/>
            <person name="Ellison S."/>
            <person name="Senalik D."/>
            <person name="Zeng P."/>
            <person name="Satapoomin P."/>
            <person name="Huang J."/>
            <person name="Bowman M."/>
            <person name="Iovene M."/>
            <person name="Sanseverino W."/>
            <person name="Cavagnaro P."/>
            <person name="Yildiz M."/>
            <person name="Macko-Podgorni A."/>
            <person name="Moranska E."/>
            <person name="Grzebelus E."/>
            <person name="Grzebelus D."/>
            <person name="Ashrafi H."/>
            <person name="Zheng Z."/>
            <person name="Cheng S."/>
            <person name="Spooner D."/>
            <person name="Van Deynze A."/>
            <person name="Simon P."/>
        </authorList>
    </citation>
    <scope>NUCLEOTIDE SEQUENCE</scope>
    <source>
        <tissue evidence="3">Leaf</tissue>
    </source>
</reference>
<evidence type="ECO:0000313" key="3">
    <source>
        <dbReference type="EMBL" id="WOH04787.1"/>
    </source>
</evidence>
<evidence type="ECO:0000313" key="4">
    <source>
        <dbReference type="Proteomes" id="UP000077755"/>
    </source>
</evidence>
<organism evidence="3 4">
    <name type="scientific">Daucus carota subsp. sativus</name>
    <name type="common">Carrot</name>
    <dbReference type="NCBI Taxonomy" id="79200"/>
    <lineage>
        <taxon>Eukaryota</taxon>
        <taxon>Viridiplantae</taxon>
        <taxon>Streptophyta</taxon>
        <taxon>Embryophyta</taxon>
        <taxon>Tracheophyta</taxon>
        <taxon>Spermatophyta</taxon>
        <taxon>Magnoliopsida</taxon>
        <taxon>eudicotyledons</taxon>
        <taxon>Gunneridae</taxon>
        <taxon>Pentapetalae</taxon>
        <taxon>asterids</taxon>
        <taxon>campanulids</taxon>
        <taxon>Apiales</taxon>
        <taxon>Apiaceae</taxon>
        <taxon>Apioideae</taxon>
        <taxon>Scandiceae</taxon>
        <taxon>Daucinae</taxon>
        <taxon>Daucus</taxon>
        <taxon>Daucus sect. Daucus</taxon>
    </lineage>
</organism>
<protein>
    <submittedName>
        <fullName evidence="3">Uncharacterized protein</fullName>
    </submittedName>
</protein>
<dbReference type="SMART" id="SM00452">
    <property type="entry name" value="STI"/>
    <property type="match status" value="1"/>
</dbReference>
<evidence type="ECO:0000256" key="1">
    <source>
        <dbReference type="ARBA" id="ARBA00005440"/>
    </source>
</evidence>
<reference evidence="3" key="2">
    <citation type="submission" date="2022-03" db="EMBL/GenBank/DDBJ databases">
        <title>Draft title - Genomic analysis of global carrot germplasm unveils the trajectory of domestication and the origin of high carotenoid orange carrot.</title>
        <authorList>
            <person name="Iorizzo M."/>
            <person name="Ellison S."/>
            <person name="Senalik D."/>
            <person name="Macko-Podgorni A."/>
            <person name="Grzebelus D."/>
            <person name="Bostan H."/>
            <person name="Rolling W."/>
            <person name="Curaba J."/>
            <person name="Simon P."/>
        </authorList>
    </citation>
    <scope>NUCLEOTIDE SEQUENCE</scope>
    <source>
        <tissue evidence="3">Leaf</tissue>
    </source>
</reference>
<feature type="chain" id="PRO_5042090856" evidence="2">
    <location>
        <begin position="21"/>
        <end position="203"/>
    </location>
</feature>
<dbReference type="InterPro" id="IPR002160">
    <property type="entry name" value="Prot_inh_Kunz-lg"/>
</dbReference>
<proteinExistence type="inferred from homology"/>
<keyword evidence="2" id="KW-0732">Signal</keyword>
<dbReference type="InterPro" id="IPR011065">
    <property type="entry name" value="Kunitz_inhibitor_STI-like_sf"/>
</dbReference>
<evidence type="ECO:0000256" key="2">
    <source>
        <dbReference type="SAM" id="SignalP"/>
    </source>
</evidence>
<gene>
    <name evidence="3" type="ORF">DCAR_0624199</name>
</gene>